<feature type="transmembrane region" description="Helical" evidence="2">
    <location>
        <begin position="6"/>
        <end position="28"/>
    </location>
</feature>
<feature type="region of interest" description="Disordered" evidence="1">
    <location>
        <begin position="437"/>
        <end position="460"/>
    </location>
</feature>
<accession>A0A5S4YTC2</accession>
<evidence type="ECO:0000313" key="4">
    <source>
        <dbReference type="Proteomes" id="UP000324797"/>
    </source>
</evidence>
<comment type="caution">
    <text evidence="3">The sequence shown here is derived from an EMBL/GenBank/DDBJ whole genome shotgun (WGS) entry which is preliminary data.</text>
</comment>
<keyword evidence="2" id="KW-0812">Transmembrane</keyword>
<evidence type="ECO:0000313" key="3">
    <source>
        <dbReference type="EMBL" id="TYO67378.1"/>
    </source>
</evidence>
<feature type="transmembrane region" description="Helical" evidence="2">
    <location>
        <begin position="172"/>
        <end position="199"/>
    </location>
</feature>
<keyword evidence="2" id="KW-1133">Transmembrane helix</keyword>
<feature type="transmembrane region" description="Helical" evidence="2">
    <location>
        <begin position="211"/>
        <end position="232"/>
    </location>
</feature>
<feature type="transmembrane region" description="Helical" evidence="2">
    <location>
        <begin position="252"/>
        <end position="269"/>
    </location>
</feature>
<evidence type="ECO:0000256" key="2">
    <source>
        <dbReference type="SAM" id="Phobius"/>
    </source>
</evidence>
<evidence type="ECO:0000256" key="1">
    <source>
        <dbReference type="SAM" id="MobiDB-lite"/>
    </source>
</evidence>
<gene>
    <name evidence="3" type="ORF">FXV83_07230</name>
</gene>
<sequence>MSRVSTRALVYIVPLSLAGAYFLAWPIWRAQFLIEIWPTESWNAYWQDTAAAWRPIYPGPDSLAGNNYPPLSFYAIGALGKLLGMDNLFVGRALSLLALAALALEVFLSVRILALGRLGATVAALWYVAMMARNSTIYIGANDPQLAGLAIMGAALVYFLRLCQQKRSPVPALLLMVVAGFWKHNIIGIPLTALCWLFISSNREAVRATFVSGLVTVAGLLACVAVFGPNFVPDLLAPRQYSWSNVLTNVGHLQWSALALLIWGAWAIFDHRSTPARFTALHISIGLLACIVQWLGHGIFGNAEFDLIFALAIGLGVTFNRMESSYVARMIGPDRCRDAMVLALLLRLILTDRQETALLFLSPEFRGSLYASEHNVLNEAKIVAAIPGDVACTIKLICRQAGKSFVVDEFRTDEMVATGKLAPADIPALLSAQNISLHPKTQPTGPEQDTSFSRWWRRRT</sequence>
<dbReference type="EMBL" id="VSTH01000019">
    <property type="protein sequence ID" value="TYO67378.1"/>
    <property type="molecule type" value="Genomic_DNA"/>
</dbReference>
<evidence type="ECO:0008006" key="5">
    <source>
        <dbReference type="Google" id="ProtNLM"/>
    </source>
</evidence>
<protein>
    <recommendedName>
        <fullName evidence="5">Glycosyltransferase RgtA/B/C/D-like domain-containing protein</fullName>
    </recommendedName>
</protein>
<keyword evidence="4" id="KW-1185">Reference proteome</keyword>
<reference evidence="3 4" key="1">
    <citation type="submission" date="2019-08" db="EMBL/GenBank/DDBJ databases">
        <title>Bradyrhizobium hipponensis sp. nov., a rhizobium isolated from a Lupinus angustifolius root nodule in Tunisia.</title>
        <authorList>
            <person name="Off K."/>
            <person name="Rejili M."/>
            <person name="Mars M."/>
            <person name="Brachmann A."/>
            <person name="Marin M."/>
        </authorList>
    </citation>
    <scope>NUCLEOTIDE SEQUENCE [LARGE SCALE GENOMIC DNA]</scope>
    <source>
        <strain evidence="4">aSej3</strain>
    </source>
</reference>
<name>A0A5S4YTC2_9BRAD</name>
<keyword evidence="2" id="KW-0472">Membrane</keyword>
<organism evidence="3 4">
    <name type="scientific">Bradyrhizobium hipponense</name>
    <dbReference type="NCBI Taxonomy" id="2605638"/>
    <lineage>
        <taxon>Bacteria</taxon>
        <taxon>Pseudomonadati</taxon>
        <taxon>Pseudomonadota</taxon>
        <taxon>Alphaproteobacteria</taxon>
        <taxon>Hyphomicrobiales</taxon>
        <taxon>Nitrobacteraceae</taxon>
        <taxon>Bradyrhizobium</taxon>
    </lineage>
</organism>
<dbReference type="AlphaFoldDB" id="A0A5S4YTC2"/>
<feature type="transmembrane region" description="Helical" evidence="2">
    <location>
        <begin position="281"/>
        <end position="299"/>
    </location>
</feature>
<feature type="transmembrane region" description="Helical" evidence="2">
    <location>
        <begin position="89"/>
        <end position="108"/>
    </location>
</feature>
<feature type="compositionally biased region" description="Polar residues" evidence="1">
    <location>
        <begin position="437"/>
        <end position="453"/>
    </location>
</feature>
<dbReference type="RefSeq" id="WP_148738494.1">
    <property type="nucleotide sequence ID" value="NZ_VSTH01000019.1"/>
</dbReference>
<proteinExistence type="predicted"/>
<feature type="transmembrane region" description="Helical" evidence="2">
    <location>
        <begin position="144"/>
        <end position="160"/>
    </location>
</feature>
<dbReference type="Proteomes" id="UP000324797">
    <property type="component" value="Unassembled WGS sequence"/>
</dbReference>